<dbReference type="AlphaFoldDB" id="A0A1X7GG71"/>
<dbReference type="Proteomes" id="UP000192936">
    <property type="component" value="Unassembled WGS sequence"/>
</dbReference>
<organism evidence="9">
    <name type="scientific">Azospirillum oryzae</name>
    <dbReference type="NCBI Taxonomy" id="286727"/>
    <lineage>
        <taxon>Bacteria</taxon>
        <taxon>Pseudomonadati</taxon>
        <taxon>Pseudomonadota</taxon>
        <taxon>Alphaproteobacteria</taxon>
        <taxon>Rhodospirillales</taxon>
        <taxon>Azospirillaceae</taxon>
        <taxon>Azospirillum</taxon>
    </lineage>
</organism>
<dbReference type="InterPro" id="IPR013656">
    <property type="entry name" value="PAS_4"/>
</dbReference>
<keyword evidence="3" id="KW-0597">Phosphoprotein</keyword>
<dbReference type="SUPFAM" id="SSF55785">
    <property type="entry name" value="PYP-like sensor domain (PAS domain)"/>
    <property type="match status" value="3"/>
</dbReference>
<dbReference type="CDD" id="cd00082">
    <property type="entry name" value="HisKA"/>
    <property type="match status" value="1"/>
</dbReference>
<feature type="domain" description="PAC" evidence="8">
    <location>
        <begin position="335"/>
        <end position="385"/>
    </location>
</feature>
<dbReference type="SUPFAM" id="SSF47384">
    <property type="entry name" value="Homodimeric domain of signal transducing histidine kinase"/>
    <property type="match status" value="1"/>
</dbReference>
<evidence type="ECO:0000256" key="4">
    <source>
        <dbReference type="ARBA" id="ARBA00022679"/>
    </source>
</evidence>
<dbReference type="PROSITE" id="PS50109">
    <property type="entry name" value="HIS_KIN"/>
    <property type="match status" value="1"/>
</dbReference>
<dbReference type="EC" id="2.7.13.3" evidence="2"/>
<dbReference type="InterPro" id="IPR001610">
    <property type="entry name" value="PAC"/>
</dbReference>
<dbReference type="SUPFAM" id="SSF55874">
    <property type="entry name" value="ATPase domain of HSP90 chaperone/DNA topoisomerase II/histidine kinase"/>
    <property type="match status" value="1"/>
</dbReference>
<evidence type="ECO:0000256" key="3">
    <source>
        <dbReference type="ARBA" id="ARBA00022553"/>
    </source>
</evidence>
<dbReference type="Pfam" id="PF00512">
    <property type="entry name" value="HisKA"/>
    <property type="match status" value="1"/>
</dbReference>
<evidence type="ECO:0000259" key="6">
    <source>
        <dbReference type="PROSITE" id="PS50109"/>
    </source>
</evidence>
<reference evidence="9" key="1">
    <citation type="submission" date="2017-04" db="EMBL/GenBank/DDBJ databases">
        <authorList>
            <person name="Afonso C.L."/>
            <person name="Miller P.J."/>
            <person name="Scott M.A."/>
            <person name="Spackman E."/>
            <person name="Goraichik I."/>
            <person name="Dimitrov K.M."/>
            <person name="Suarez D.L."/>
            <person name="Swayne D.E."/>
        </authorList>
    </citation>
    <scope>NUCLEOTIDE SEQUENCE [LARGE SCALE GENOMIC DNA]</scope>
    <source>
        <strain evidence="9">A2P</strain>
    </source>
</reference>
<dbReference type="EMBL" id="FXAK01000007">
    <property type="protein sequence ID" value="SMF69155.1"/>
    <property type="molecule type" value="Genomic_DNA"/>
</dbReference>
<dbReference type="Pfam" id="PF08447">
    <property type="entry name" value="PAS_3"/>
    <property type="match status" value="1"/>
</dbReference>
<evidence type="ECO:0000259" key="8">
    <source>
        <dbReference type="PROSITE" id="PS50113"/>
    </source>
</evidence>
<feature type="domain" description="PAS" evidence="7">
    <location>
        <begin position="136"/>
        <end position="195"/>
    </location>
</feature>
<feature type="domain" description="Histidine kinase" evidence="6">
    <location>
        <begin position="403"/>
        <end position="628"/>
    </location>
</feature>
<protein>
    <recommendedName>
        <fullName evidence="2">histidine kinase</fullName>
        <ecNumber evidence="2">2.7.13.3</ecNumber>
    </recommendedName>
</protein>
<dbReference type="InterPro" id="IPR013655">
    <property type="entry name" value="PAS_fold_3"/>
</dbReference>
<accession>A0A1X7GG71</accession>
<dbReference type="PROSITE" id="PS50112">
    <property type="entry name" value="PAS"/>
    <property type="match status" value="3"/>
</dbReference>
<dbReference type="PANTHER" id="PTHR43047">
    <property type="entry name" value="TWO-COMPONENT HISTIDINE PROTEIN KINASE"/>
    <property type="match status" value="1"/>
</dbReference>
<dbReference type="InterPro" id="IPR035965">
    <property type="entry name" value="PAS-like_dom_sf"/>
</dbReference>
<dbReference type="Pfam" id="PF13426">
    <property type="entry name" value="PAS_9"/>
    <property type="match status" value="1"/>
</dbReference>
<dbReference type="InterPro" id="IPR036890">
    <property type="entry name" value="HATPase_C_sf"/>
</dbReference>
<dbReference type="InterPro" id="IPR000700">
    <property type="entry name" value="PAS-assoc_C"/>
</dbReference>
<sequence>MEDGERRATAPAVGALFRDCREIVALLSPDGRVLQISEAVTDLLGHRPDMLTGASLDGHIHPDDVEEARRRLHLRAVAPAGSSGRAVFRFRHADGGWRWLEITTRNELADPAIGGLVLNIRDISDHIALSERLRASEARYRTLAEAVPVGILQAGADGQVLFANARLAGITGLEPDRLLGSGWLDAVHPDDRARVAADWRLDAAGDPAPTDFRFHDSDGPGADRRVLCQRMPLEDGGSIATITDVSEYVHTANALRLSEARNEAILDTAADAILTIDEVGVLHSFNRAAEAMFGVAAGDLLWRPLDRLIPLTDLREEGGIRLEFAPGQTTALIARDRAAEAERADGTRFPVELSVSASEVEGRRLYTAILRDVTERRRAEAELLAAKDAAEAADRAKSTFIAAMSHELRTPLNAVIGFSQLLEAQAGESVGDAQRNDRMRDCVGAIRQAGEQLLAIIDDILDMARVDAGGLSLIEGPVDLSAVAEQAVANLHFHASRQKVTVEVTADGGLPPIRGDERRLVQALGNLLSNAIKFSHPGDTVTLTAAPAADGWVALSVQDRGVGMRPEDIGTAMTPFAQIDQSATRRHEGVGLGLPLALRLVEAHGGTLGLDSAPGQGCTATIRLPPSRIMTIEEMLAAMS</sequence>
<dbReference type="SMART" id="SM00387">
    <property type="entry name" value="HATPase_c"/>
    <property type="match status" value="1"/>
</dbReference>
<dbReference type="Gene3D" id="1.10.287.130">
    <property type="match status" value="1"/>
</dbReference>
<gene>
    <name evidence="9" type="ORF">SAMN02982917_3745</name>
</gene>
<dbReference type="InterPro" id="IPR003594">
    <property type="entry name" value="HATPase_dom"/>
</dbReference>
<evidence type="ECO:0000256" key="1">
    <source>
        <dbReference type="ARBA" id="ARBA00000085"/>
    </source>
</evidence>
<dbReference type="InterPro" id="IPR005467">
    <property type="entry name" value="His_kinase_dom"/>
</dbReference>
<keyword evidence="5" id="KW-0418">Kinase</keyword>
<dbReference type="GO" id="GO:0000155">
    <property type="term" value="F:phosphorelay sensor kinase activity"/>
    <property type="evidence" value="ECO:0007669"/>
    <property type="project" value="InterPro"/>
</dbReference>
<feature type="domain" description="PAS" evidence="7">
    <location>
        <begin position="24"/>
        <end position="81"/>
    </location>
</feature>
<dbReference type="InterPro" id="IPR004358">
    <property type="entry name" value="Sig_transdc_His_kin-like_C"/>
</dbReference>
<keyword evidence="4" id="KW-0808">Transferase</keyword>
<dbReference type="SMART" id="SM00086">
    <property type="entry name" value="PAC"/>
    <property type="match status" value="2"/>
</dbReference>
<evidence type="ECO:0000256" key="5">
    <source>
        <dbReference type="ARBA" id="ARBA00022777"/>
    </source>
</evidence>
<dbReference type="InterPro" id="IPR003661">
    <property type="entry name" value="HisK_dim/P_dom"/>
</dbReference>
<dbReference type="SMART" id="SM00388">
    <property type="entry name" value="HisKA"/>
    <property type="match status" value="1"/>
</dbReference>
<comment type="catalytic activity">
    <reaction evidence="1">
        <text>ATP + protein L-histidine = ADP + protein N-phospho-L-histidine.</text>
        <dbReference type="EC" id="2.7.13.3"/>
    </reaction>
</comment>
<evidence type="ECO:0000256" key="2">
    <source>
        <dbReference type="ARBA" id="ARBA00012438"/>
    </source>
</evidence>
<dbReference type="Pfam" id="PF02518">
    <property type="entry name" value="HATPase_c"/>
    <property type="match status" value="1"/>
</dbReference>
<feature type="domain" description="PAS" evidence="7">
    <location>
        <begin position="258"/>
        <end position="301"/>
    </location>
</feature>
<dbReference type="SMART" id="SM00091">
    <property type="entry name" value="PAS"/>
    <property type="match status" value="3"/>
</dbReference>
<dbReference type="InterPro" id="IPR036097">
    <property type="entry name" value="HisK_dim/P_sf"/>
</dbReference>
<name>A0A1X7GG71_9PROT</name>
<dbReference type="Pfam" id="PF08448">
    <property type="entry name" value="PAS_4"/>
    <property type="match status" value="1"/>
</dbReference>
<dbReference type="RefSeq" id="WP_244560733.1">
    <property type="nucleotide sequence ID" value="NZ_FXAK01000007.1"/>
</dbReference>
<dbReference type="PROSITE" id="PS50113">
    <property type="entry name" value="PAC"/>
    <property type="match status" value="1"/>
</dbReference>
<proteinExistence type="predicted"/>
<dbReference type="STRING" id="286727.SAMN02982917_3745"/>
<evidence type="ECO:0000259" key="7">
    <source>
        <dbReference type="PROSITE" id="PS50112"/>
    </source>
</evidence>
<dbReference type="InterPro" id="IPR000014">
    <property type="entry name" value="PAS"/>
</dbReference>
<dbReference type="Gene3D" id="3.30.565.10">
    <property type="entry name" value="Histidine kinase-like ATPase, C-terminal domain"/>
    <property type="match status" value="1"/>
</dbReference>
<dbReference type="CDD" id="cd00130">
    <property type="entry name" value="PAS"/>
    <property type="match status" value="2"/>
</dbReference>
<dbReference type="Gene3D" id="3.30.450.20">
    <property type="entry name" value="PAS domain"/>
    <property type="match status" value="3"/>
</dbReference>
<dbReference type="PRINTS" id="PR00344">
    <property type="entry name" value="BCTRLSENSOR"/>
</dbReference>
<dbReference type="NCBIfam" id="TIGR00229">
    <property type="entry name" value="sensory_box"/>
    <property type="match status" value="3"/>
</dbReference>
<evidence type="ECO:0000313" key="9">
    <source>
        <dbReference type="EMBL" id="SMF69155.1"/>
    </source>
</evidence>